<dbReference type="AlphaFoldDB" id="A0A158PNK4"/>
<dbReference type="OrthoDB" id="122464at2759"/>
<sequence length="424" mass="48025">MERLKPFEDLDKDYYLDDHAGWGSDGYENCDSDRLFDALWCDCLILACLQFLKVMFLHVSHPTSLTGMHFWAAFKLIYMVCADLFRFSSTDEPREEMKSKSSDVLCPDSGIHQEQSNTIQSSDMDECNATMKKDDDIGSIHPLGLKAEETSNREKCHTKCSTSANEVTDSSNSKKTVCFKEGPDEVFGHNDDSVAIPVLNDSAADGALRNTADADSSSAYNDKNNLLKKLADKAMMKNKRKRQEGQNKKEVENDEDVQFYDPNEDDDNELWVEEHRKRLGMLPIRSTRDESTSKEREKKLDDDTDAVLSCPACLTLLTRQCQRHEFYRDQYRAVFVENCKVIGEESLFLPESSARKRKGKGKEATKCTAEEQPKPYTLVSSSEAAKLGRDDLFHPVQCAICSTAVGVYDAEEIYHFFNVLTGYA</sequence>
<feature type="compositionally biased region" description="Acidic residues" evidence="1">
    <location>
        <begin position="252"/>
        <end position="265"/>
    </location>
</feature>
<dbReference type="Pfam" id="PF10238">
    <property type="entry name" value="Eapp_C"/>
    <property type="match status" value="1"/>
</dbReference>
<reference evidence="2 3" key="2">
    <citation type="submission" date="2018-11" db="EMBL/GenBank/DDBJ databases">
        <authorList>
            <consortium name="Pathogen Informatics"/>
        </authorList>
    </citation>
    <scope>NUCLEOTIDE SEQUENCE [LARGE SCALE GENOMIC DNA]</scope>
</reference>
<dbReference type="WBParaSite" id="ASIM_0001232001-mRNA-1">
    <property type="protein sequence ID" value="ASIM_0001232001-mRNA-1"/>
    <property type="gene ID" value="ASIM_0001232001"/>
</dbReference>
<evidence type="ECO:0000313" key="2">
    <source>
        <dbReference type="EMBL" id="VDK45816.1"/>
    </source>
</evidence>
<organism evidence="4">
    <name type="scientific">Anisakis simplex</name>
    <name type="common">Herring worm</name>
    <dbReference type="NCBI Taxonomy" id="6269"/>
    <lineage>
        <taxon>Eukaryota</taxon>
        <taxon>Metazoa</taxon>
        <taxon>Ecdysozoa</taxon>
        <taxon>Nematoda</taxon>
        <taxon>Chromadorea</taxon>
        <taxon>Rhabditida</taxon>
        <taxon>Spirurina</taxon>
        <taxon>Ascaridomorpha</taxon>
        <taxon>Ascaridoidea</taxon>
        <taxon>Anisakidae</taxon>
        <taxon>Anisakis</taxon>
        <taxon>Anisakis simplex complex</taxon>
    </lineage>
</organism>
<evidence type="ECO:0000256" key="1">
    <source>
        <dbReference type="SAM" id="MobiDB-lite"/>
    </source>
</evidence>
<dbReference type="PANTHER" id="PTHR15967">
    <property type="entry name" value="E2F-ASSOCIATED PHOSPHOPROTEIN"/>
    <property type="match status" value="1"/>
</dbReference>
<reference evidence="4" key="1">
    <citation type="submission" date="2016-04" db="UniProtKB">
        <authorList>
            <consortium name="WormBaseParasite"/>
        </authorList>
    </citation>
    <scope>IDENTIFICATION</scope>
</reference>
<dbReference type="EMBL" id="UYRR01031102">
    <property type="protein sequence ID" value="VDK45816.1"/>
    <property type="molecule type" value="Genomic_DNA"/>
</dbReference>
<dbReference type="InterPro" id="IPR019370">
    <property type="entry name" value="E2F-assoc_phosphoprotein"/>
</dbReference>
<protein>
    <submittedName>
        <fullName evidence="4">E2F-associated phosphoprotein</fullName>
    </submittedName>
</protein>
<feature type="region of interest" description="Disordered" evidence="1">
    <location>
        <begin position="236"/>
        <end position="265"/>
    </location>
</feature>
<evidence type="ECO:0000313" key="3">
    <source>
        <dbReference type="Proteomes" id="UP000267096"/>
    </source>
</evidence>
<dbReference type="GO" id="GO:0005634">
    <property type="term" value="C:nucleus"/>
    <property type="evidence" value="ECO:0007669"/>
    <property type="project" value="TreeGrafter"/>
</dbReference>
<dbReference type="PANTHER" id="PTHR15967:SF0">
    <property type="entry name" value="E2F-ASSOCIATED PHOSPHOPROTEIN"/>
    <property type="match status" value="1"/>
</dbReference>
<keyword evidence="3" id="KW-1185">Reference proteome</keyword>
<gene>
    <name evidence="2" type="ORF">ASIM_LOCUS11786</name>
</gene>
<accession>A0A158PNK4</accession>
<dbReference type="Proteomes" id="UP000267096">
    <property type="component" value="Unassembled WGS sequence"/>
</dbReference>
<name>A0A158PNK4_ANISI</name>
<evidence type="ECO:0000313" key="4">
    <source>
        <dbReference type="WBParaSite" id="ASIM_0001232001-mRNA-1"/>
    </source>
</evidence>
<proteinExistence type="predicted"/>